<proteinExistence type="predicted"/>
<evidence type="ECO:0000313" key="2">
    <source>
        <dbReference type="EMBL" id="GCE94906.1"/>
    </source>
</evidence>
<gene>
    <name evidence="2" type="ORF">NIES46_29660</name>
</gene>
<comment type="caution">
    <text evidence="2">The sequence shown here is derived from an EMBL/GenBank/DDBJ whole genome shotgun (WGS) entry which is preliminary data.</text>
</comment>
<dbReference type="EMBL" id="BIMW01000112">
    <property type="protein sequence ID" value="GCE94906.1"/>
    <property type="molecule type" value="Genomic_DNA"/>
</dbReference>
<name>A0A5M3TAS4_LIMPL</name>
<protein>
    <submittedName>
        <fullName evidence="2">Uncharacterized protein</fullName>
    </submittedName>
</protein>
<sequence>MIVTLIVRLYLAIAILTFAYLLQKFLRDRTTPKTQLSSWQILILAAALWPIVLPISYLERKVNKPKIVMSEFPSYRYLGNRSYNQYLGYSDRRAS</sequence>
<feature type="transmembrane region" description="Helical" evidence="1">
    <location>
        <begin position="38"/>
        <end position="58"/>
    </location>
</feature>
<evidence type="ECO:0000313" key="3">
    <source>
        <dbReference type="Proteomes" id="UP000326169"/>
    </source>
</evidence>
<keyword evidence="1" id="KW-0812">Transmembrane</keyword>
<organism evidence="2 3">
    <name type="scientific">Limnospira platensis NIES-46</name>
    <dbReference type="NCBI Taxonomy" id="1236695"/>
    <lineage>
        <taxon>Bacteria</taxon>
        <taxon>Bacillati</taxon>
        <taxon>Cyanobacteriota</taxon>
        <taxon>Cyanophyceae</taxon>
        <taxon>Oscillatoriophycideae</taxon>
        <taxon>Oscillatoriales</taxon>
        <taxon>Sirenicapillariaceae</taxon>
        <taxon>Limnospira</taxon>
    </lineage>
</organism>
<keyword evidence="3" id="KW-1185">Reference proteome</keyword>
<keyword evidence="1" id="KW-1133">Transmembrane helix</keyword>
<reference evidence="2 3" key="1">
    <citation type="journal article" date="2019" name="J Genomics">
        <title>The Draft Genome of a Hydrogen-producing Cyanobacterium, Arthrospira platensis NIES-46.</title>
        <authorList>
            <person name="Suzuki S."/>
            <person name="Yamaguchi H."/>
            <person name="Kawachi M."/>
        </authorList>
    </citation>
    <scope>NUCLEOTIDE SEQUENCE [LARGE SCALE GENOMIC DNA]</scope>
    <source>
        <strain evidence="2 3">NIES-46</strain>
    </source>
</reference>
<accession>A0A5M3TAS4</accession>
<keyword evidence="1" id="KW-0472">Membrane</keyword>
<evidence type="ECO:0000256" key="1">
    <source>
        <dbReference type="SAM" id="Phobius"/>
    </source>
</evidence>
<feature type="transmembrane region" description="Helical" evidence="1">
    <location>
        <begin position="7"/>
        <end position="26"/>
    </location>
</feature>
<dbReference type="Proteomes" id="UP000326169">
    <property type="component" value="Unassembled WGS sequence"/>
</dbReference>
<dbReference type="RefSeq" id="WP_014276829.1">
    <property type="nucleotide sequence ID" value="NZ_BIMW01000112.1"/>
</dbReference>
<dbReference type="GeneID" id="301683781"/>